<keyword evidence="2" id="KW-1185">Reference proteome</keyword>
<feature type="non-terminal residue" evidence="1">
    <location>
        <position position="103"/>
    </location>
</feature>
<evidence type="ECO:0000313" key="1">
    <source>
        <dbReference type="EMBL" id="CAK0797178.1"/>
    </source>
</evidence>
<dbReference type="Proteomes" id="UP001189429">
    <property type="component" value="Unassembled WGS sequence"/>
</dbReference>
<protein>
    <recommendedName>
        <fullName evidence="3">DNA polymerase Y family protein</fullName>
    </recommendedName>
</protein>
<evidence type="ECO:0008006" key="3">
    <source>
        <dbReference type="Google" id="ProtNLM"/>
    </source>
</evidence>
<name>A0ABN9Q2H2_9DINO</name>
<evidence type="ECO:0000313" key="2">
    <source>
        <dbReference type="Proteomes" id="UP001189429"/>
    </source>
</evidence>
<comment type="caution">
    <text evidence="1">The sequence shown here is derived from an EMBL/GenBank/DDBJ whole genome shotgun (WGS) entry which is preliminary data.</text>
</comment>
<dbReference type="EMBL" id="CAUYUJ010001695">
    <property type="protein sequence ID" value="CAK0797178.1"/>
    <property type="molecule type" value="Genomic_DNA"/>
</dbReference>
<feature type="non-terminal residue" evidence="1">
    <location>
        <position position="1"/>
    </location>
</feature>
<reference evidence="1" key="1">
    <citation type="submission" date="2023-10" db="EMBL/GenBank/DDBJ databases">
        <authorList>
            <person name="Chen Y."/>
            <person name="Shah S."/>
            <person name="Dougan E. K."/>
            <person name="Thang M."/>
            <person name="Chan C."/>
        </authorList>
    </citation>
    <scope>NUCLEOTIDE SEQUENCE [LARGE SCALE GENOMIC DNA]</scope>
</reference>
<proteinExistence type="predicted"/>
<organism evidence="1 2">
    <name type="scientific">Prorocentrum cordatum</name>
    <dbReference type="NCBI Taxonomy" id="2364126"/>
    <lineage>
        <taxon>Eukaryota</taxon>
        <taxon>Sar</taxon>
        <taxon>Alveolata</taxon>
        <taxon>Dinophyceae</taxon>
        <taxon>Prorocentrales</taxon>
        <taxon>Prorocentraceae</taxon>
        <taxon>Prorocentrum</taxon>
    </lineage>
</organism>
<gene>
    <name evidence="1" type="ORF">PCOR1329_LOCUS6340</name>
</gene>
<accession>A0ABN9Q2H2</accession>
<sequence>ALGNLPPGNADIMNVTDWAPGSRQRTLLASFPPAQPEDLPATQRIAPPWGPRWAFRHDGIVPTWTWSRGDQDEFLVSTYQTGVRHLLYDLDHEQRWFLGNLES</sequence>